<dbReference type="Proteomes" id="UP001164929">
    <property type="component" value="Chromosome 18"/>
</dbReference>
<feature type="transmembrane region" description="Helical" evidence="1">
    <location>
        <begin position="98"/>
        <end position="120"/>
    </location>
</feature>
<organism evidence="2 3">
    <name type="scientific">Populus alba x Populus x berolinensis</name>
    <dbReference type="NCBI Taxonomy" id="444605"/>
    <lineage>
        <taxon>Eukaryota</taxon>
        <taxon>Viridiplantae</taxon>
        <taxon>Streptophyta</taxon>
        <taxon>Embryophyta</taxon>
        <taxon>Tracheophyta</taxon>
        <taxon>Spermatophyta</taxon>
        <taxon>Magnoliopsida</taxon>
        <taxon>eudicotyledons</taxon>
        <taxon>Gunneridae</taxon>
        <taxon>Pentapetalae</taxon>
        <taxon>rosids</taxon>
        <taxon>fabids</taxon>
        <taxon>Malpighiales</taxon>
        <taxon>Salicaceae</taxon>
        <taxon>Saliceae</taxon>
        <taxon>Populus</taxon>
    </lineage>
</organism>
<protein>
    <submittedName>
        <fullName evidence="2">Uncharacterized protein</fullName>
    </submittedName>
</protein>
<keyword evidence="3" id="KW-1185">Reference proteome</keyword>
<dbReference type="AlphaFoldDB" id="A0AAD6LAA9"/>
<comment type="caution">
    <text evidence="2">The sequence shown here is derived from an EMBL/GenBank/DDBJ whole genome shotgun (WGS) entry which is preliminary data.</text>
</comment>
<evidence type="ECO:0000256" key="1">
    <source>
        <dbReference type="SAM" id="Phobius"/>
    </source>
</evidence>
<accession>A0AAD6LAA9</accession>
<keyword evidence="1" id="KW-0812">Transmembrane</keyword>
<dbReference type="EMBL" id="JAQIZT010000018">
    <property type="protein sequence ID" value="KAJ6957016.1"/>
    <property type="molecule type" value="Genomic_DNA"/>
</dbReference>
<keyword evidence="1" id="KW-0472">Membrane</keyword>
<keyword evidence="1" id="KW-1133">Transmembrane helix</keyword>
<gene>
    <name evidence="2" type="ORF">NC653_039057</name>
</gene>
<name>A0AAD6LAA9_9ROSI</name>
<reference evidence="2 3" key="1">
    <citation type="journal article" date="2023" name="Mol. Ecol. Resour.">
        <title>Chromosome-level genome assembly of a triploid poplar Populus alba 'Berolinensis'.</title>
        <authorList>
            <person name="Chen S."/>
            <person name="Yu Y."/>
            <person name="Wang X."/>
            <person name="Wang S."/>
            <person name="Zhang T."/>
            <person name="Zhou Y."/>
            <person name="He R."/>
            <person name="Meng N."/>
            <person name="Wang Y."/>
            <person name="Liu W."/>
            <person name="Liu Z."/>
            <person name="Liu J."/>
            <person name="Guo Q."/>
            <person name="Huang H."/>
            <person name="Sederoff R.R."/>
            <person name="Wang G."/>
            <person name="Qu G."/>
            <person name="Chen S."/>
        </authorList>
    </citation>
    <scope>NUCLEOTIDE SEQUENCE [LARGE SCALE GENOMIC DNA]</scope>
    <source>
        <strain evidence="2">SC-2020</strain>
    </source>
</reference>
<evidence type="ECO:0000313" key="3">
    <source>
        <dbReference type="Proteomes" id="UP001164929"/>
    </source>
</evidence>
<sequence length="121" mass="13737">MKLEFTLSKRWSVSFVLKKNQRTLCHQVPLKLGSCELPEVSELLFSTCPLPTTHNLSKILLDRDGSSCTPLLVLLLFFFSSFPFFPEVFVFYLHSTHLFLEGFVIVGCCLLPLFICVCCGI</sequence>
<feature type="transmembrane region" description="Helical" evidence="1">
    <location>
        <begin position="71"/>
        <end position="92"/>
    </location>
</feature>
<proteinExistence type="predicted"/>
<evidence type="ECO:0000313" key="2">
    <source>
        <dbReference type="EMBL" id="KAJ6957016.1"/>
    </source>
</evidence>